<dbReference type="Proteomes" id="UP001596074">
    <property type="component" value="Unassembled WGS sequence"/>
</dbReference>
<organism evidence="1 2">
    <name type="scientific">Actinomadura rugatobispora</name>
    <dbReference type="NCBI Taxonomy" id="1994"/>
    <lineage>
        <taxon>Bacteria</taxon>
        <taxon>Bacillati</taxon>
        <taxon>Actinomycetota</taxon>
        <taxon>Actinomycetes</taxon>
        <taxon>Streptosporangiales</taxon>
        <taxon>Thermomonosporaceae</taxon>
        <taxon>Actinomadura</taxon>
    </lineage>
</organism>
<sequence length="159" mass="17664">MTASATDEETKAQLVRDFPGWSIIHTDRGNWWAIRLPEIDRATGWPAQHAVSEVEAVTADELGNRLRRLAMTDVEILRELGRALAEAGWRVEVRPHELPVRLRVVHPSLPETGKTVSMAASGAWFRSSTGAHMARCDDLQGAVDYLGRELDAVLRRATS</sequence>
<proteinExistence type="predicted"/>
<dbReference type="RefSeq" id="WP_378284256.1">
    <property type="nucleotide sequence ID" value="NZ_JBHSON010000033.1"/>
</dbReference>
<evidence type="ECO:0000313" key="2">
    <source>
        <dbReference type="Proteomes" id="UP001596074"/>
    </source>
</evidence>
<evidence type="ECO:0000313" key="1">
    <source>
        <dbReference type="EMBL" id="MFC5748582.1"/>
    </source>
</evidence>
<name>A0ABW1A0W3_9ACTN</name>
<keyword evidence="2" id="KW-1185">Reference proteome</keyword>
<comment type="caution">
    <text evidence="1">The sequence shown here is derived from an EMBL/GenBank/DDBJ whole genome shotgun (WGS) entry which is preliminary data.</text>
</comment>
<dbReference type="EMBL" id="JBHSON010000033">
    <property type="protein sequence ID" value="MFC5748582.1"/>
    <property type="molecule type" value="Genomic_DNA"/>
</dbReference>
<reference evidence="2" key="1">
    <citation type="journal article" date="2019" name="Int. J. Syst. Evol. Microbiol.">
        <title>The Global Catalogue of Microorganisms (GCM) 10K type strain sequencing project: providing services to taxonomists for standard genome sequencing and annotation.</title>
        <authorList>
            <consortium name="The Broad Institute Genomics Platform"/>
            <consortium name="The Broad Institute Genome Sequencing Center for Infectious Disease"/>
            <person name="Wu L."/>
            <person name="Ma J."/>
        </authorList>
    </citation>
    <scope>NUCLEOTIDE SEQUENCE [LARGE SCALE GENOMIC DNA]</scope>
    <source>
        <strain evidence="2">KCTC 42087</strain>
    </source>
</reference>
<accession>A0ABW1A0W3</accession>
<gene>
    <name evidence="1" type="ORF">ACFPZN_23455</name>
</gene>
<protein>
    <submittedName>
        <fullName evidence="1">Uncharacterized protein</fullName>
    </submittedName>
</protein>